<protein>
    <submittedName>
        <fullName evidence="3">Sarcosine oxidase subunit beta</fullName>
    </submittedName>
</protein>
<evidence type="ECO:0000256" key="1">
    <source>
        <dbReference type="ARBA" id="ARBA00023002"/>
    </source>
</evidence>
<dbReference type="PANTHER" id="PTHR13847">
    <property type="entry name" value="SARCOSINE DEHYDROGENASE-RELATED"/>
    <property type="match status" value="1"/>
</dbReference>
<evidence type="ECO:0000259" key="2">
    <source>
        <dbReference type="Pfam" id="PF01266"/>
    </source>
</evidence>
<dbReference type="Pfam" id="PF01266">
    <property type="entry name" value="DAO"/>
    <property type="match status" value="1"/>
</dbReference>
<reference evidence="4" key="1">
    <citation type="submission" date="2015-12" db="EMBL/GenBank/DDBJ databases">
        <authorList>
            <person name="Nair G.R."/>
            <person name="Kaur G."/>
            <person name="Mayilraj S."/>
        </authorList>
    </citation>
    <scope>NUCLEOTIDE SEQUENCE [LARGE SCALE GENOMIC DNA]</scope>
    <source>
        <strain evidence="4">CD08_4</strain>
    </source>
</reference>
<sequence length="396" mass="41634">MPDQIVPLDPGFATVQPSAADVVVVGGGIMGLSAAWHLASRGVRNIVLVERAELGSGSSAKPLGGVRANFSDPGNIELGRRSLEAFRRFPQRFGADIGFQQVGYLFLCRSGAEAADLEGATEVQNALGVDSRMVSPAEAAAINPLLDPAALVGASFSPGDGFAAPGAVVAAYAAAAVELGVAVLDRTQVLGIQRTGDAVESVTTQRGTIRTGAVVCCAGAWSAGIGAMAGVDLPVTPVRRLIGLTRQRPVPYPRVPFTLDLSTTFYHHNYRNGLLLGISHEQEPGFAREFDFGWLPELNAAAAVCAPQLEHPDLEGGWAGLYENTPDRNALIGEARGLPGFFYATGFSGHGFLQGPAVGELVADLYLGRPSFLDPRRFSADRFRAAESVLREVNII</sequence>
<dbReference type="Proteomes" id="UP000053512">
    <property type="component" value="Unassembled WGS sequence"/>
</dbReference>
<dbReference type="PRINTS" id="PR00420">
    <property type="entry name" value="RNGMNOXGNASE"/>
</dbReference>
<name>A0A0W8IL68_KOCRO</name>
<dbReference type="GO" id="GO:0005737">
    <property type="term" value="C:cytoplasm"/>
    <property type="evidence" value="ECO:0007669"/>
    <property type="project" value="TreeGrafter"/>
</dbReference>
<dbReference type="AlphaFoldDB" id="A0A0W8IL68"/>
<feature type="domain" description="FAD dependent oxidoreductase" evidence="2">
    <location>
        <begin position="21"/>
        <end position="365"/>
    </location>
</feature>
<dbReference type="SUPFAM" id="SSF51905">
    <property type="entry name" value="FAD/NAD(P)-binding domain"/>
    <property type="match status" value="1"/>
</dbReference>
<dbReference type="Gene3D" id="3.30.9.10">
    <property type="entry name" value="D-Amino Acid Oxidase, subunit A, domain 2"/>
    <property type="match status" value="1"/>
</dbReference>
<organism evidence="3 4">
    <name type="scientific">Kocuria rosea subsp. polaris</name>
    <dbReference type="NCBI Taxonomy" id="136273"/>
    <lineage>
        <taxon>Bacteria</taxon>
        <taxon>Bacillati</taxon>
        <taxon>Actinomycetota</taxon>
        <taxon>Actinomycetes</taxon>
        <taxon>Micrococcales</taxon>
        <taxon>Micrococcaceae</taxon>
        <taxon>Kocuria</taxon>
    </lineage>
</organism>
<dbReference type="PANTHER" id="PTHR13847:SF287">
    <property type="entry name" value="FAD-DEPENDENT OXIDOREDUCTASE DOMAIN-CONTAINING PROTEIN 1"/>
    <property type="match status" value="1"/>
</dbReference>
<dbReference type="GO" id="GO:0016491">
    <property type="term" value="F:oxidoreductase activity"/>
    <property type="evidence" value="ECO:0007669"/>
    <property type="project" value="UniProtKB-KW"/>
</dbReference>
<dbReference type="OrthoDB" id="9805852at2"/>
<keyword evidence="1" id="KW-0560">Oxidoreductase</keyword>
<proteinExistence type="predicted"/>
<dbReference type="InterPro" id="IPR006076">
    <property type="entry name" value="FAD-dep_OxRdtase"/>
</dbReference>
<dbReference type="Gene3D" id="3.50.50.60">
    <property type="entry name" value="FAD/NAD(P)-binding domain"/>
    <property type="match status" value="1"/>
</dbReference>
<evidence type="ECO:0000313" key="4">
    <source>
        <dbReference type="Proteomes" id="UP000053512"/>
    </source>
</evidence>
<comment type="caution">
    <text evidence="3">The sequence shown here is derived from an EMBL/GenBank/DDBJ whole genome shotgun (WGS) entry which is preliminary data.</text>
</comment>
<gene>
    <name evidence="3" type="ORF">AVL61_13790</name>
</gene>
<dbReference type="RefSeq" id="WP_058873775.1">
    <property type="nucleotide sequence ID" value="NZ_LQBK01000010.1"/>
</dbReference>
<evidence type="ECO:0000313" key="3">
    <source>
        <dbReference type="EMBL" id="KUG60785.1"/>
    </source>
</evidence>
<dbReference type="InterPro" id="IPR036188">
    <property type="entry name" value="FAD/NAD-bd_sf"/>
</dbReference>
<dbReference type="EMBL" id="LQBK01000010">
    <property type="protein sequence ID" value="KUG60785.1"/>
    <property type="molecule type" value="Genomic_DNA"/>
</dbReference>
<accession>A0A0W8IL68</accession>